<dbReference type="Pfam" id="PF01522">
    <property type="entry name" value="Polysacc_deac_1"/>
    <property type="match status" value="1"/>
</dbReference>
<dbReference type="InterPro" id="IPR051398">
    <property type="entry name" value="Polysacch_Deacetylase"/>
</dbReference>
<reference evidence="3 4" key="1">
    <citation type="submission" date="2019-03" db="EMBL/GenBank/DDBJ databases">
        <title>Genomic Encyclopedia of Type Strains, Phase IV (KMG-IV): sequencing the most valuable type-strain genomes for metagenomic binning, comparative biology and taxonomic classification.</title>
        <authorList>
            <person name="Goeker M."/>
        </authorList>
    </citation>
    <scope>NUCLEOTIDE SEQUENCE [LARGE SCALE GENOMIC DNA]</scope>
    <source>
        <strain evidence="3 4">DSM 654</strain>
    </source>
</reference>
<evidence type="ECO:0000256" key="1">
    <source>
        <dbReference type="ARBA" id="ARBA00022729"/>
    </source>
</evidence>
<keyword evidence="4" id="KW-1185">Reference proteome</keyword>
<dbReference type="PANTHER" id="PTHR34216:SF7">
    <property type="entry name" value="POLY-BETA-1,6-N-ACETYL-D-GLUCOSAMINE N-DEACETYLASE"/>
    <property type="match status" value="1"/>
</dbReference>
<organism evidence="3 4">
    <name type="scientific">Roseateles saccharophilus</name>
    <name type="common">Pseudomonas saccharophila</name>
    <dbReference type="NCBI Taxonomy" id="304"/>
    <lineage>
        <taxon>Bacteria</taxon>
        <taxon>Pseudomonadati</taxon>
        <taxon>Pseudomonadota</taxon>
        <taxon>Betaproteobacteria</taxon>
        <taxon>Burkholderiales</taxon>
        <taxon>Sphaerotilaceae</taxon>
        <taxon>Roseateles</taxon>
    </lineage>
</organism>
<comment type="caution">
    <text evidence="3">The sequence shown here is derived from an EMBL/GenBank/DDBJ whole genome shotgun (WGS) entry which is preliminary data.</text>
</comment>
<keyword evidence="1" id="KW-0732">Signal</keyword>
<gene>
    <name evidence="3" type="ORF">EV671_10325</name>
</gene>
<dbReference type="InterPro" id="IPR011330">
    <property type="entry name" value="Glyco_hydro/deAcase_b/a-brl"/>
</dbReference>
<evidence type="ECO:0000259" key="2">
    <source>
        <dbReference type="PROSITE" id="PS51677"/>
    </source>
</evidence>
<dbReference type="PANTHER" id="PTHR34216">
    <property type="match status" value="1"/>
</dbReference>
<dbReference type="AlphaFoldDB" id="A0A4R3UIP1"/>
<protein>
    <submittedName>
        <fullName evidence="3">Polysaccharide deacetylase</fullName>
    </submittedName>
</protein>
<dbReference type="GO" id="GO:0005975">
    <property type="term" value="P:carbohydrate metabolic process"/>
    <property type="evidence" value="ECO:0007669"/>
    <property type="project" value="InterPro"/>
</dbReference>
<dbReference type="PROSITE" id="PS51677">
    <property type="entry name" value="NODB"/>
    <property type="match status" value="1"/>
</dbReference>
<dbReference type="SUPFAM" id="SSF88713">
    <property type="entry name" value="Glycoside hydrolase/deacetylase"/>
    <property type="match status" value="1"/>
</dbReference>
<dbReference type="InterPro" id="IPR002509">
    <property type="entry name" value="NODB_dom"/>
</dbReference>
<name>A0A4R3UIP1_ROSSA</name>
<sequence length="220" mass="24403">MTLRVANFESQLRMLERFSCQVIPLSEWVAWRLAGAAGASLPPRAVVLTADDGHRSQFEVMAPLLRERNWPVTLFVYPSAISNAAYAMTWPQLRELAASPLVSVQSHTFWHPNLLRERERMPPDAFRRFAADQLTRSRSTLEQRLSRPVDLLAWPFGLSDEGLALQAAEAGYQAAFALGNRSASAADPPFAVPRHLMVDSVDAHQLAARLQAAFSSEAPP</sequence>
<dbReference type="EMBL" id="SMBU01000032">
    <property type="protein sequence ID" value="TCU89826.1"/>
    <property type="molecule type" value="Genomic_DNA"/>
</dbReference>
<evidence type="ECO:0000313" key="4">
    <source>
        <dbReference type="Proteomes" id="UP000295110"/>
    </source>
</evidence>
<accession>A0A4R3UIP1</accession>
<proteinExistence type="predicted"/>
<dbReference type="CDD" id="cd10918">
    <property type="entry name" value="CE4_NodB_like_5s_6s"/>
    <property type="match status" value="1"/>
</dbReference>
<evidence type="ECO:0000313" key="3">
    <source>
        <dbReference type="EMBL" id="TCU89826.1"/>
    </source>
</evidence>
<dbReference type="GO" id="GO:0016810">
    <property type="term" value="F:hydrolase activity, acting on carbon-nitrogen (but not peptide) bonds"/>
    <property type="evidence" value="ECO:0007669"/>
    <property type="project" value="InterPro"/>
</dbReference>
<dbReference type="Proteomes" id="UP000295110">
    <property type="component" value="Unassembled WGS sequence"/>
</dbReference>
<feature type="domain" description="NodB homology" evidence="2">
    <location>
        <begin position="44"/>
        <end position="220"/>
    </location>
</feature>
<dbReference type="Gene3D" id="3.20.20.370">
    <property type="entry name" value="Glycoside hydrolase/deacetylase"/>
    <property type="match status" value="1"/>
</dbReference>